<dbReference type="AlphaFoldDB" id="A0A3P9D7P2"/>
<keyword evidence="15" id="KW-1185">Reference proteome</keyword>
<evidence type="ECO:0000256" key="4">
    <source>
        <dbReference type="ARBA" id="ARBA00022729"/>
    </source>
</evidence>
<reference evidence="14" key="1">
    <citation type="submission" date="2025-08" db="UniProtKB">
        <authorList>
            <consortium name="Ensembl"/>
        </authorList>
    </citation>
    <scope>IDENTIFICATION</scope>
</reference>
<dbReference type="InterPro" id="IPR008983">
    <property type="entry name" value="Tumour_necrosis_fac-like_dom"/>
</dbReference>
<feature type="region of interest" description="Disordered" evidence="11">
    <location>
        <begin position="179"/>
        <end position="198"/>
    </location>
</feature>
<dbReference type="SUPFAM" id="SSF49842">
    <property type="entry name" value="TNF-like"/>
    <property type="match status" value="1"/>
</dbReference>
<evidence type="ECO:0000256" key="9">
    <source>
        <dbReference type="ARBA" id="ARBA00081134"/>
    </source>
</evidence>
<protein>
    <recommendedName>
        <fullName evidence="8">Adipolin</fullName>
    </recommendedName>
    <alternativeName>
        <fullName evidence="9">Adipose-derived insulin-sensitizing factor</fullName>
    </alternativeName>
    <alternativeName>
        <fullName evidence="10">Complement C1q tumor necrosis factor-related protein 12</fullName>
    </alternativeName>
</protein>
<evidence type="ECO:0000256" key="10">
    <source>
        <dbReference type="ARBA" id="ARBA00082819"/>
    </source>
</evidence>
<evidence type="ECO:0000256" key="8">
    <source>
        <dbReference type="ARBA" id="ARBA00070752"/>
    </source>
</evidence>
<feature type="compositionally biased region" description="Acidic residues" evidence="11">
    <location>
        <begin position="42"/>
        <end position="57"/>
    </location>
</feature>
<evidence type="ECO:0000256" key="5">
    <source>
        <dbReference type="ARBA" id="ARBA00023157"/>
    </source>
</evidence>
<feature type="chain" id="PRO_5018120997" description="Adipolin" evidence="12">
    <location>
        <begin position="37"/>
        <end position="305"/>
    </location>
</feature>
<dbReference type="Proteomes" id="UP000265160">
    <property type="component" value="Unplaced"/>
</dbReference>
<dbReference type="OrthoDB" id="6360045at2759"/>
<comment type="similarity">
    <text evidence="7">Belongs to the adipolin/erythroferrone family.</text>
</comment>
<feature type="region of interest" description="Disordered" evidence="11">
    <location>
        <begin position="42"/>
        <end position="123"/>
    </location>
</feature>
<reference evidence="14" key="2">
    <citation type="submission" date="2025-09" db="UniProtKB">
        <authorList>
            <consortium name="Ensembl"/>
        </authorList>
    </citation>
    <scope>IDENTIFICATION</scope>
</reference>
<dbReference type="PANTHER" id="PTHR24019">
    <property type="entry name" value="ADIPOLIN"/>
    <property type="match status" value="1"/>
</dbReference>
<keyword evidence="5" id="KW-1015">Disulfide bond</keyword>
<feature type="compositionally biased region" description="Polar residues" evidence="11">
    <location>
        <begin position="63"/>
        <end position="76"/>
    </location>
</feature>
<evidence type="ECO:0000259" key="13">
    <source>
        <dbReference type="PROSITE" id="PS50871"/>
    </source>
</evidence>
<comment type="subcellular location">
    <subcellularLocation>
        <location evidence="1">Secreted</location>
    </subcellularLocation>
</comment>
<accession>A0A3P9D7P2</accession>
<evidence type="ECO:0000256" key="11">
    <source>
        <dbReference type="SAM" id="MobiDB-lite"/>
    </source>
</evidence>
<evidence type="ECO:0000256" key="3">
    <source>
        <dbReference type="ARBA" id="ARBA00022702"/>
    </source>
</evidence>
<name>A0A3P9D7P2_9CICH</name>
<dbReference type="RefSeq" id="XP_004572440.1">
    <property type="nucleotide sequence ID" value="XM_004572383.3"/>
</dbReference>
<dbReference type="InterPro" id="IPR001073">
    <property type="entry name" value="C1q_dom"/>
</dbReference>
<evidence type="ECO:0000256" key="1">
    <source>
        <dbReference type="ARBA" id="ARBA00004613"/>
    </source>
</evidence>
<dbReference type="GO" id="GO:0005615">
    <property type="term" value="C:extracellular space"/>
    <property type="evidence" value="ECO:0007669"/>
    <property type="project" value="TreeGrafter"/>
</dbReference>
<evidence type="ECO:0000313" key="15">
    <source>
        <dbReference type="Proteomes" id="UP000265160"/>
    </source>
</evidence>
<evidence type="ECO:0000313" key="14">
    <source>
        <dbReference type="Ensembl" id="ENSMZEP00005030364.1"/>
    </source>
</evidence>
<dbReference type="GO" id="GO:0005179">
    <property type="term" value="F:hormone activity"/>
    <property type="evidence" value="ECO:0007669"/>
    <property type="project" value="UniProtKB-KW"/>
</dbReference>
<dbReference type="Gene3D" id="2.60.120.40">
    <property type="match status" value="1"/>
</dbReference>
<dbReference type="GeneTree" id="ENSGT00940000160300"/>
<dbReference type="PANTHER" id="PTHR24019:SF13">
    <property type="entry name" value="ERYTHROFERRONE"/>
    <property type="match status" value="1"/>
</dbReference>
<dbReference type="GeneID" id="101466520"/>
<proteinExistence type="inferred from homology"/>
<keyword evidence="4 12" id="KW-0732">Signal</keyword>
<dbReference type="Ensembl" id="ENSMZET00005031317.1">
    <property type="protein sequence ID" value="ENSMZEP00005030364.1"/>
    <property type="gene ID" value="ENSMZEG00005022626.1"/>
</dbReference>
<dbReference type="FunFam" id="2.60.120.40:FF:000012">
    <property type="entry name" value="Adipolin isoform X1"/>
    <property type="match status" value="1"/>
</dbReference>
<evidence type="ECO:0000256" key="6">
    <source>
        <dbReference type="ARBA" id="ARBA00023180"/>
    </source>
</evidence>
<keyword evidence="3" id="KW-0372">Hormone</keyword>
<feature type="compositionally biased region" description="Polar residues" evidence="11">
    <location>
        <begin position="181"/>
        <end position="198"/>
    </location>
</feature>
<dbReference type="KEGG" id="mze:101466520"/>
<evidence type="ECO:0000256" key="7">
    <source>
        <dbReference type="ARBA" id="ARBA00038198"/>
    </source>
</evidence>
<feature type="domain" description="C1q" evidence="13">
    <location>
        <begin position="152"/>
        <end position="305"/>
    </location>
</feature>
<dbReference type="Gene3D" id="1.20.5.320">
    <property type="entry name" value="6-Phosphogluconate Dehydrogenase, domain 3"/>
    <property type="match status" value="1"/>
</dbReference>
<organism evidence="14 15">
    <name type="scientific">Maylandia zebra</name>
    <name type="common">zebra mbuna</name>
    <dbReference type="NCBI Taxonomy" id="106582"/>
    <lineage>
        <taxon>Eukaryota</taxon>
        <taxon>Metazoa</taxon>
        <taxon>Chordata</taxon>
        <taxon>Craniata</taxon>
        <taxon>Vertebrata</taxon>
        <taxon>Euteleostomi</taxon>
        <taxon>Actinopterygii</taxon>
        <taxon>Neopterygii</taxon>
        <taxon>Teleostei</taxon>
        <taxon>Neoteleostei</taxon>
        <taxon>Acanthomorphata</taxon>
        <taxon>Ovalentaria</taxon>
        <taxon>Cichlomorphae</taxon>
        <taxon>Cichliformes</taxon>
        <taxon>Cichlidae</taxon>
        <taxon>African cichlids</taxon>
        <taxon>Pseudocrenilabrinae</taxon>
        <taxon>Haplochromini</taxon>
        <taxon>Maylandia</taxon>
        <taxon>Maylandia zebra complex</taxon>
    </lineage>
</organism>
<dbReference type="PROSITE" id="PS50871">
    <property type="entry name" value="C1Q"/>
    <property type="match status" value="1"/>
</dbReference>
<evidence type="ECO:0000256" key="12">
    <source>
        <dbReference type="SAM" id="SignalP"/>
    </source>
</evidence>
<feature type="signal peptide" evidence="12">
    <location>
        <begin position="1"/>
        <end position="36"/>
    </location>
</feature>
<keyword evidence="2" id="KW-0964">Secreted</keyword>
<evidence type="ECO:0000256" key="2">
    <source>
        <dbReference type="ARBA" id="ARBA00022525"/>
    </source>
</evidence>
<dbReference type="InterPro" id="IPR052136">
    <property type="entry name" value="Adipolin/Erythroferrone-rel"/>
</dbReference>
<dbReference type="STRING" id="106582.ENSMZEP00005030364"/>
<keyword evidence="6" id="KW-0325">Glycoprotein</keyword>
<feature type="compositionally biased region" description="Pro residues" evidence="11">
    <location>
        <begin position="105"/>
        <end position="122"/>
    </location>
</feature>
<sequence length="305" mass="32905">MLARLSQRKSAPGGSRGLLLLPLLLTMMMMVTMVKAASVDEVESEEGQEIMEDEEAVSGELQDLTSSESGRVSPHSSWLFFRRNSNRGDNRRSKGPRRTSKHGLPGPPGPPGPQGPPGPPAALLPQQQELIQELKVKLKDMAAAVRLPCDRPPRISTSFFSRLLQSITIPRRSLLELQPFSKPSDSEQSLQRGRSFNSSTGRYTAPVSGFYQLTASLLIESGDRVQVRLRDSVKAAICIESLCQSNLSVESVMGVAAAGGTFSMLLTGTLYLQAGEYVSVFVDNATGSAISILQDSLFSGILLGI</sequence>